<protein>
    <submittedName>
        <fullName evidence="1">Uncharacterized protein</fullName>
    </submittedName>
</protein>
<keyword evidence="2" id="KW-1185">Reference proteome</keyword>
<reference evidence="2" key="1">
    <citation type="journal article" date="2018" name="Nat. Microbiol.">
        <title>Leveraging single-cell genomics to expand the fungal tree of life.</title>
        <authorList>
            <person name="Ahrendt S.R."/>
            <person name="Quandt C.A."/>
            <person name="Ciobanu D."/>
            <person name="Clum A."/>
            <person name="Salamov A."/>
            <person name="Andreopoulos B."/>
            <person name="Cheng J.F."/>
            <person name="Woyke T."/>
            <person name="Pelin A."/>
            <person name="Henrissat B."/>
            <person name="Reynolds N.K."/>
            <person name="Benny G.L."/>
            <person name="Smith M.E."/>
            <person name="James T.Y."/>
            <person name="Grigoriev I.V."/>
        </authorList>
    </citation>
    <scope>NUCLEOTIDE SEQUENCE [LARGE SCALE GENOMIC DNA]</scope>
</reference>
<gene>
    <name evidence="1" type="ORF">BDK51DRAFT_30327</name>
</gene>
<feature type="non-terminal residue" evidence="1">
    <location>
        <position position="1"/>
    </location>
</feature>
<name>A0A4P9WLR0_9FUNG</name>
<accession>A0A4P9WLR0</accession>
<dbReference type="Proteomes" id="UP000269721">
    <property type="component" value="Unassembled WGS sequence"/>
</dbReference>
<organism evidence="1 2">
    <name type="scientific">Blyttiomyces helicus</name>
    <dbReference type="NCBI Taxonomy" id="388810"/>
    <lineage>
        <taxon>Eukaryota</taxon>
        <taxon>Fungi</taxon>
        <taxon>Fungi incertae sedis</taxon>
        <taxon>Chytridiomycota</taxon>
        <taxon>Chytridiomycota incertae sedis</taxon>
        <taxon>Chytridiomycetes</taxon>
        <taxon>Chytridiomycetes incertae sedis</taxon>
        <taxon>Blyttiomyces</taxon>
    </lineage>
</organism>
<dbReference type="EMBL" id="KZ994405">
    <property type="protein sequence ID" value="RKO93023.1"/>
    <property type="molecule type" value="Genomic_DNA"/>
</dbReference>
<dbReference type="OrthoDB" id="10254627at2759"/>
<dbReference type="AlphaFoldDB" id="A0A4P9WLR0"/>
<evidence type="ECO:0000313" key="2">
    <source>
        <dbReference type="Proteomes" id="UP000269721"/>
    </source>
</evidence>
<evidence type="ECO:0000313" key="1">
    <source>
        <dbReference type="EMBL" id="RKO93023.1"/>
    </source>
</evidence>
<sequence length="141" mass="15434">PTSVDEYGWSYNSASPKQGRVQVWIVAGEGHVYVNGMHLSKFGLWVGVGRMSGALSVAIAHAIALHDPYARSGVASFNLHFMETLTMTVRIPIPSSPPKIGMVKLGYRHKERKRTPSRHPGLLNAQAVQLHVDPKILTGKL</sequence>
<proteinExistence type="predicted"/>